<proteinExistence type="predicted"/>
<organism evidence="1">
    <name type="scientific">marine sediment metagenome</name>
    <dbReference type="NCBI Taxonomy" id="412755"/>
    <lineage>
        <taxon>unclassified sequences</taxon>
        <taxon>metagenomes</taxon>
        <taxon>ecological metagenomes</taxon>
    </lineage>
</organism>
<comment type="caution">
    <text evidence="1">The sequence shown here is derived from an EMBL/GenBank/DDBJ whole genome shotgun (WGS) entry which is preliminary data.</text>
</comment>
<name>A0A0F9N510_9ZZZZ</name>
<gene>
    <name evidence="1" type="ORF">LCGC14_1010030</name>
</gene>
<evidence type="ECO:0000313" key="1">
    <source>
        <dbReference type="EMBL" id="KKN13079.1"/>
    </source>
</evidence>
<protein>
    <submittedName>
        <fullName evidence="1">Uncharacterized protein</fullName>
    </submittedName>
</protein>
<dbReference type="AlphaFoldDB" id="A0A0F9N510"/>
<reference evidence="1" key="1">
    <citation type="journal article" date="2015" name="Nature">
        <title>Complex archaea that bridge the gap between prokaryotes and eukaryotes.</title>
        <authorList>
            <person name="Spang A."/>
            <person name="Saw J.H."/>
            <person name="Jorgensen S.L."/>
            <person name="Zaremba-Niedzwiedzka K."/>
            <person name="Martijn J."/>
            <person name="Lind A.E."/>
            <person name="van Eijk R."/>
            <person name="Schleper C."/>
            <person name="Guy L."/>
            <person name="Ettema T.J."/>
        </authorList>
    </citation>
    <scope>NUCLEOTIDE SEQUENCE</scope>
</reference>
<dbReference type="EMBL" id="LAZR01003961">
    <property type="protein sequence ID" value="KKN13079.1"/>
    <property type="molecule type" value="Genomic_DNA"/>
</dbReference>
<accession>A0A0F9N510</accession>
<sequence>MTLTEFEALSSEEKTMEWGRLIAVECAYNAACTEMGLSDDIEDSLCSQISILKYRLKYPTKQAAIKK</sequence>